<evidence type="ECO:0000313" key="2">
    <source>
        <dbReference type="Proteomes" id="UP000315344"/>
    </source>
</evidence>
<reference evidence="1 2" key="1">
    <citation type="journal article" date="2017" name="Nat. Commun.">
        <title>In situ click chemistry generation of cyclooxygenase-2 inhibitors.</title>
        <authorList>
            <person name="Bhardwaj A."/>
            <person name="Kaur J."/>
            <person name="Wuest M."/>
            <person name="Wuest F."/>
        </authorList>
    </citation>
    <scope>NUCLEOTIDE SEQUENCE [LARGE SCALE GENOMIC DNA]</scope>
    <source>
        <strain evidence="1">S2_012_000_R3_94</strain>
    </source>
</reference>
<comment type="caution">
    <text evidence="1">The sequence shown here is derived from an EMBL/GenBank/DDBJ whole genome shotgun (WGS) entry which is preliminary data.</text>
</comment>
<sequence length="71" mass="7951">MTVHTSITYTGLNMPDVKSMLADHFSSDSYNLKKGKDYGVIEVCHGDILFAPGDTLHIKRESILVDRKLRA</sequence>
<name>A0A533I5X6_PARDE</name>
<dbReference type="AlphaFoldDB" id="A0A533I5X6"/>
<dbReference type="Proteomes" id="UP000315344">
    <property type="component" value="Unassembled WGS sequence"/>
</dbReference>
<protein>
    <submittedName>
        <fullName evidence="1">Uncharacterized protein</fullName>
    </submittedName>
</protein>
<accession>A0A533I5X6</accession>
<organism evidence="1 2">
    <name type="scientific">Paracoccus denitrificans</name>
    <dbReference type="NCBI Taxonomy" id="266"/>
    <lineage>
        <taxon>Bacteria</taxon>
        <taxon>Pseudomonadati</taxon>
        <taxon>Pseudomonadota</taxon>
        <taxon>Alphaproteobacteria</taxon>
        <taxon>Rhodobacterales</taxon>
        <taxon>Paracoccaceae</taxon>
        <taxon>Paracoccus</taxon>
    </lineage>
</organism>
<evidence type="ECO:0000313" key="1">
    <source>
        <dbReference type="EMBL" id="TKW65212.1"/>
    </source>
</evidence>
<proteinExistence type="predicted"/>
<gene>
    <name evidence="1" type="ORF">DI616_15910</name>
</gene>
<dbReference type="EMBL" id="VAFL01000015">
    <property type="protein sequence ID" value="TKW65212.1"/>
    <property type="molecule type" value="Genomic_DNA"/>
</dbReference>